<dbReference type="EMBL" id="JBHLYQ010000004">
    <property type="protein sequence ID" value="MFC0080745.1"/>
    <property type="molecule type" value="Genomic_DNA"/>
</dbReference>
<name>A0ABV6BZ96_9ACTN</name>
<dbReference type="PANTHER" id="PTHR42947:SF1">
    <property type="entry name" value="COB--COM HETERODISULFIDE REDUCTASE SUBUNIT B 1"/>
    <property type="match status" value="1"/>
</dbReference>
<gene>
    <name evidence="3" type="ORF">ACFFRE_01055</name>
</gene>
<evidence type="ECO:0000259" key="2">
    <source>
        <dbReference type="Pfam" id="PF02754"/>
    </source>
</evidence>
<evidence type="ECO:0000313" key="3">
    <source>
        <dbReference type="EMBL" id="MFC0080745.1"/>
    </source>
</evidence>
<evidence type="ECO:0000256" key="1">
    <source>
        <dbReference type="ARBA" id="ARBA00023002"/>
    </source>
</evidence>
<sequence length="397" mass="45371">MPIPVDVILRKKERFVRDPDRVPPDFHEELDRLEEAGELVVQRIPEGVEVVEVPTKYGRPKRVPKSHLWHHKSCGQCGHIPGYSTSIFWVMRKLGYDYHDPKDQTSCTAWNYYASATSNDAAQAAVAVRNFAAAYETGYFPLIHCGTSYGHYKEVRAELLEHAELRAQVRRVLERLGKPLVLPEEIVHYSEWFYALRHEIAARQVRDFSGIAVTVHPACHYYKLVEGDAIYDPDVYGGQRTAVVTALAEALGAEVRTYSTWFDCCGFGFRHILVQRDFTRSFATLRKIEVMKEEADPDVVLTHDTGCVTTLDKSQFAAQAHDRNVGVAVMSEAQFAALAMGAHPFKVCQLHWHSANYRPLLEKMGIDWEAAWAEFQEDVERLRRGEREYLTWEDVDA</sequence>
<dbReference type="Gene3D" id="1.20.1050.140">
    <property type="match status" value="1"/>
</dbReference>
<dbReference type="InterPro" id="IPR051278">
    <property type="entry name" value="HdrB/HdrD_reductase"/>
</dbReference>
<proteinExistence type="predicted"/>
<dbReference type="Proteomes" id="UP001589788">
    <property type="component" value="Unassembled WGS sequence"/>
</dbReference>
<feature type="domain" description="Cysteine-rich" evidence="2">
    <location>
        <begin position="213"/>
        <end position="312"/>
    </location>
</feature>
<dbReference type="Pfam" id="PF02754">
    <property type="entry name" value="CCG"/>
    <property type="match status" value="1"/>
</dbReference>
<protein>
    <submittedName>
        <fullName evidence="3">Heterodisulfide reductase-related iron-sulfur binding cluster</fullName>
    </submittedName>
</protein>
<dbReference type="PANTHER" id="PTHR42947">
    <property type="entry name" value="COB--COM HETERODISULFIDE REDUCTASE SUBUNIT B 1"/>
    <property type="match status" value="1"/>
</dbReference>
<reference evidence="3 4" key="1">
    <citation type="submission" date="2024-09" db="EMBL/GenBank/DDBJ databases">
        <authorList>
            <person name="Sun Q."/>
            <person name="Mori K."/>
        </authorList>
    </citation>
    <scope>NUCLEOTIDE SEQUENCE [LARGE SCALE GENOMIC DNA]</scope>
    <source>
        <strain evidence="3 4">JCM 15389</strain>
    </source>
</reference>
<keyword evidence="4" id="KW-1185">Reference proteome</keyword>
<dbReference type="RefSeq" id="WP_377787259.1">
    <property type="nucleotide sequence ID" value="NZ_JBHLYQ010000004.1"/>
</dbReference>
<dbReference type="InterPro" id="IPR004017">
    <property type="entry name" value="Cys_rich_dom"/>
</dbReference>
<organism evidence="3 4">
    <name type="scientific">Aciditerrimonas ferrireducens</name>
    <dbReference type="NCBI Taxonomy" id="667306"/>
    <lineage>
        <taxon>Bacteria</taxon>
        <taxon>Bacillati</taxon>
        <taxon>Actinomycetota</taxon>
        <taxon>Acidimicrobiia</taxon>
        <taxon>Acidimicrobiales</taxon>
        <taxon>Acidimicrobiaceae</taxon>
        <taxon>Aciditerrimonas</taxon>
    </lineage>
</organism>
<keyword evidence="1" id="KW-0560">Oxidoreductase</keyword>
<comment type="caution">
    <text evidence="3">The sequence shown here is derived from an EMBL/GenBank/DDBJ whole genome shotgun (WGS) entry which is preliminary data.</text>
</comment>
<evidence type="ECO:0000313" key="4">
    <source>
        <dbReference type="Proteomes" id="UP001589788"/>
    </source>
</evidence>
<accession>A0ABV6BZ96</accession>